<name>A0A3N1L0X2_9PROT</name>
<dbReference type="RefSeq" id="WP_123692797.1">
    <property type="nucleotide sequence ID" value="NZ_AP019700.1"/>
</dbReference>
<dbReference type="Gene3D" id="1.10.101.10">
    <property type="entry name" value="PGBD-like superfamily/PGBD"/>
    <property type="match status" value="1"/>
</dbReference>
<dbReference type="PANTHER" id="PTHR11102">
    <property type="entry name" value="SEL-1-LIKE PROTEIN"/>
    <property type="match status" value="1"/>
</dbReference>
<dbReference type="InterPro" id="IPR036365">
    <property type="entry name" value="PGBD-like_sf"/>
</dbReference>
<evidence type="ECO:0000259" key="3">
    <source>
        <dbReference type="Pfam" id="PF01471"/>
    </source>
</evidence>
<dbReference type="Gene3D" id="1.25.40.10">
    <property type="entry name" value="Tetratricopeptide repeat domain"/>
    <property type="match status" value="2"/>
</dbReference>
<dbReference type="InterPro" id="IPR002477">
    <property type="entry name" value="Peptidoglycan-bd-like"/>
</dbReference>
<feature type="compositionally biased region" description="Basic and acidic residues" evidence="1">
    <location>
        <begin position="454"/>
        <end position="464"/>
    </location>
</feature>
<protein>
    <submittedName>
        <fullName evidence="4">Sel1 repeat-containing protein</fullName>
    </submittedName>
</protein>
<keyword evidence="2" id="KW-0472">Membrane</keyword>
<dbReference type="Pfam" id="PF01471">
    <property type="entry name" value="PG_binding_1"/>
    <property type="match status" value="1"/>
</dbReference>
<evidence type="ECO:0000256" key="1">
    <source>
        <dbReference type="SAM" id="MobiDB-lite"/>
    </source>
</evidence>
<dbReference type="InterPro" id="IPR006597">
    <property type="entry name" value="Sel1-like"/>
</dbReference>
<proteinExistence type="predicted"/>
<feature type="region of interest" description="Disordered" evidence="1">
    <location>
        <begin position="57"/>
        <end position="76"/>
    </location>
</feature>
<feature type="region of interest" description="Disordered" evidence="1">
    <location>
        <begin position="442"/>
        <end position="464"/>
    </location>
</feature>
<evidence type="ECO:0000256" key="2">
    <source>
        <dbReference type="SAM" id="Phobius"/>
    </source>
</evidence>
<feature type="domain" description="Peptidoglycan binding-like" evidence="3">
    <location>
        <begin position="405"/>
        <end position="458"/>
    </location>
</feature>
<accession>A0A3N1L0X2</accession>
<evidence type="ECO:0000313" key="4">
    <source>
        <dbReference type="EMBL" id="ROP84689.1"/>
    </source>
</evidence>
<gene>
    <name evidence="4" type="ORF">EDC65_4044</name>
</gene>
<feature type="compositionally biased region" description="Pro residues" evidence="1">
    <location>
        <begin position="59"/>
        <end position="68"/>
    </location>
</feature>
<keyword evidence="2" id="KW-0812">Transmembrane</keyword>
<dbReference type="EMBL" id="RJKX01000015">
    <property type="protein sequence ID" value="ROP84689.1"/>
    <property type="molecule type" value="Genomic_DNA"/>
</dbReference>
<keyword evidence="2" id="KW-1133">Transmembrane helix</keyword>
<organism evidence="4 5">
    <name type="scientific">Stella humosa</name>
    <dbReference type="NCBI Taxonomy" id="94"/>
    <lineage>
        <taxon>Bacteria</taxon>
        <taxon>Pseudomonadati</taxon>
        <taxon>Pseudomonadota</taxon>
        <taxon>Alphaproteobacteria</taxon>
        <taxon>Rhodospirillales</taxon>
        <taxon>Stellaceae</taxon>
        <taxon>Stella</taxon>
    </lineage>
</organism>
<sequence length="464" mass="48616">MTTASTATQLLLRLDPATRALVEAAAGTVRLSPADWLDLRVIQGARQALPVEVDLPVQPVRPPAPRPAPRSTGGGIGNVGAALEGLRNMTGATAGRMGGRVRGAAGRFGPRIAPHLDQVRRRIASHPLVHHRVQGRRTVLVGAAAVVLVLLAGIWLMRPSGGDGSSGTTVQIAGQPPAAQQQAAGRAAPGVAPSLGTPGNSTLPNSVPDSAAALAAATFREKAEKNDPTAQHDLGVLYADGRGVPRDYAAAAKWFGRAAASGMANAQFNLAVLTERGLGVAANLPEAARLYRAAAEQGHPGAQYNLGIVLAEGRGLPQDYPAAATWFRRAADQGFAKAAYNLGVLHERGLTGAVDDLEAYRWYARALESGDGDAKERMEQIARRLPPQDLNQARQRPIGSADPALVADLQRLLTARGYKPGAADGSFGERTADAIRRFQRDEGIAQDGLATPELLRRLEAPSPR</sequence>
<dbReference type="InterPro" id="IPR036366">
    <property type="entry name" value="PGBDSf"/>
</dbReference>
<dbReference type="InterPro" id="IPR011990">
    <property type="entry name" value="TPR-like_helical_dom_sf"/>
</dbReference>
<feature type="transmembrane region" description="Helical" evidence="2">
    <location>
        <begin position="138"/>
        <end position="157"/>
    </location>
</feature>
<dbReference type="SUPFAM" id="SSF81901">
    <property type="entry name" value="HCP-like"/>
    <property type="match status" value="1"/>
</dbReference>
<dbReference type="InterPro" id="IPR050767">
    <property type="entry name" value="Sel1_AlgK"/>
</dbReference>
<dbReference type="SUPFAM" id="SSF47090">
    <property type="entry name" value="PGBD-like"/>
    <property type="match status" value="1"/>
</dbReference>
<comment type="caution">
    <text evidence="4">The sequence shown here is derived from an EMBL/GenBank/DDBJ whole genome shotgun (WGS) entry which is preliminary data.</text>
</comment>
<feature type="compositionally biased region" description="Low complexity" evidence="1">
    <location>
        <begin position="173"/>
        <end position="193"/>
    </location>
</feature>
<dbReference type="Pfam" id="PF08238">
    <property type="entry name" value="Sel1"/>
    <property type="match status" value="4"/>
</dbReference>
<evidence type="ECO:0000313" key="5">
    <source>
        <dbReference type="Proteomes" id="UP000278222"/>
    </source>
</evidence>
<reference evidence="4 5" key="1">
    <citation type="submission" date="2018-11" db="EMBL/GenBank/DDBJ databases">
        <title>Genomic Encyclopedia of Type Strains, Phase IV (KMG-IV): sequencing the most valuable type-strain genomes for metagenomic binning, comparative biology and taxonomic classification.</title>
        <authorList>
            <person name="Goeker M."/>
        </authorList>
    </citation>
    <scope>NUCLEOTIDE SEQUENCE [LARGE SCALE GENOMIC DNA]</scope>
    <source>
        <strain evidence="4 5">DSM 5900</strain>
    </source>
</reference>
<feature type="region of interest" description="Disordered" evidence="1">
    <location>
        <begin position="165"/>
        <end position="207"/>
    </location>
</feature>
<dbReference type="SMART" id="SM00671">
    <property type="entry name" value="SEL1"/>
    <property type="match status" value="4"/>
</dbReference>
<dbReference type="AlphaFoldDB" id="A0A3N1L0X2"/>
<dbReference type="PANTHER" id="PTHR11102:SF160">
    <property type="entry name" value="ERAD-ASSOCIATED E3 UBIQUITIN-PROTEIN LIGASE COMPONENT HRD3"/>
    <property type="match status" value="1"/>
</dbReference>
<dbReference type="OrthoDB" id="6810016at2"/>
<dbReference type="Proteomes" id="UP000278222">
    <property type="component" value="Unassembled WGS sequence"/>
</dbReference>
<keyword evidence="5" id="KW-1185">Reference proteome</keyword>
<feature type="compositionally biased region" description="Polar residues" evidence="1">
    <location>
        <begin position="197"/>
        <end position="207"/>
    </location>
</feature>